<dbReference type="RefSeq" id="WP_254173186.1">
    <property type="nucleotide sequence ID" value="NZ_LR882967.1"/>
</dbReference>
<proteinExistence type="predicted"/>
<keyword evidence="2" id="KW-1185">Reference proteome</keyword>
<evidence type="ECO:0000313" key="2">
    <source>
        <dbReference type="Proteomes" id="UP001153719"/>
    </source>
</evidence>
<accession>A0A9W4G3K2</accession>
<sequence>MPNQLFKLLVGISICSALPLSLDFTNRAWADVPFPVAEVESSFAGKISVPLFLPESLPLDRDIYFTAKVTPTGYNIEMSATPNCRGVTACFIGSLVAERGGKRSEPTSGPRQEYQALTLTGGIEGSFSKGCGAYCTALVEWEYQGVLYRVFMKNGDLETLQEIANRAIASGPRSL</sequence>
<dbReference type="Proteomes" id="UP001153719">
    <property type="component" value="Chromosome"/>
</dbReference>
<protein>
    <submittedName>
        <fullName evidence="1">Uncharacterized protein</fullName>
    </submittedName>
</protein>
<gene>
    <name evidence="1" type="ORF">NO713_01061</name>
</gene>
<dbReference type="EMBL" id="LR882967">
    <property type="protein sequence ID" value="CAD5927361.1"/>
    <property type="molecule type" value="Genomic_DNA"/>
</dbReference>
<dbReference type="KEGG" id="ppsu:NO713_01061"/>
<organism evidence="1 2">
    <name type="scientific">Planktothrix pseudagardhii</name>
    <dbReference type="NCBI Taxonomy" id="132604"/>
    <lineage>
        <taxon>Bacteria</taxon>
        <taxon>Bacillati</taxon>
        <taxon>Cyanobacteriota</taxon>
        <taxon>Cyanophyceae</taxon>
        <taxon>Oscillatoriophycideae</taxon>
        <taxon>Oscillatoriales</taxon>
        <taxon>Microcoleaceae</taxon>
        <taxon>Planktothrix</taxon>
    </lineage>
</organism>
<evidence type="ECO:0000313" key="1">
    <source>
        <dbReference type="EMBL" id="CAD5927361.1"/>
    </source>
</evidence>
<reference evidence="1" key="1">
    <citation type="submission" date="2020-09" db="EMBL/GenBank/DDBJ databases">
        <authorList>
            <person name="Blom J."/>
        </authorList>
    </citation>
    <scope>NUCLEOTIDE SEQUENCE</scope>
    <source>
        <strain evidence="1">No.713</strain>
    </source>
</reference>
<name>A0A9W4G3K2_9CYAN</name>
<dbReference type="AlphaFoldDB" id="A0A9W4G3K2"/>